<evidence type="ECO:0000259" key="3">
    <source>
        <dbReference type="Pfam" id="PF18962"/>
    </source>
</evidence>
<dbReference type="NCBIfam" id="TIGR04183">
    <property type="entry name" value="Por_Secre_tail"/>
    <property type="match status" value="1"/>
</dbReference>
<dbReference type="RefSeq" id="WP_150878518.1">
    <property type="nucleotide sequence ID" value="NZ_VTWS01000004.1"/>
</dbReference>
<feature type="compositionally biased region" description="Basic and acidic residues" evidence="1">
    <location>
        <begin position="108"/>
        <end position="131"/>
    </location>
</feature>
<protein>
    <submittedName>
        <fullName evidence="4">T9SS type A sorting domain-containing protein</fullName>
    </submittedName>
</protein>
<feature type="region of interest" description="Disordered" evidence="1">
    <location>
        <begin position="92"/>
        <end position="150"/>
    </location>
</feature>
<keyword evidence="2" id="KW-0732">Signal</keyword>
<gene>
    <name evidence="4" type="ORF">F0P93_18480</name>
</gene>
<dbReference type="Proteomes" id="UP000326344">
    <property type="component" value="Unassembled WGS sequence"/>
</dbReference>
<evidence type="ECO:0000313" key="5">
    <source>
        <dbReference type="Proteomes" id="UP000326344"/>
    </source>
</evidence>
<comment type="caution">
    <text evidence="4">The sequence shown here is derived from an EMBL/GenBank/DDBJ whole genome shotgun (WGS) entry which is preliminary data.</text>
</comment>
<sequence>MRIPSVIRYRPILAALLVCACSATVLAQSDPKTDADKNSVNVKIIERTNAGEVRELERTYRLDGMKDDERDALVNRLVDSIRTKRGNSKGQITIVIDDNSNSNTNSDSQHRQNRNSDRVTNRTQRERDLTARRPNRVTGPNSSHGPSEFRYYKDGKLQNRYRFDSDSLVDRLKRFEFRWPENFAERMEDSFRSWSWSLDDDVKAPTIRNLQVFPNNPETNQLNVRFTAPSKGDIRIRVTTADGKEVAKKDVKDFSGSYSGQIDVDKKAKGVFFVNVTQNDDGAVKRIVIP</sequence>
<dbReference type="Pfam" id="PF18962">
    <property type="entry name" value="Por_Secre_tail"/>
    <property type="match status" value="1"/>
</dbReference>
<proteinExistence type="predicted"/>
<feature type="domain" description="Secretion system C-terminal sorting" evidence="3">
    <location>
        <begin position="212"/>
        <end position="289"/>
    </location>
</feature>
<reference evidence="4 5" key="1">
    <citation type="submission" date="2019-09" db="EMBL/GenBank/DDBJ databases">
        <title>Genome Sequence of Larkinella sp MA1.</title>
        <authorList>
            <person name="Srinivasan S."/>
        </authorList>
    </citation>
    <scope>NUCLEOTIDE SEQUENCE [LARGE SCALE GENOMIC DNA]</scope>
    <source>
        <strain evidence="4 5">MA1</strain>
    </source>
</reference>
<feature type="compositionally biased region" description="Low complexity" evidence="1">
    <location>
        <begin position="97"/>
        <end position="107"/>
    </location>
</feature>
<dbReference type="PROSITE" id="PS51257">
    <property type="entry name" value="PROKAR_LIPOPROTEIN"/>
    <property type="match status" value="1"/>
</dbReference>
<feature type="signal peptide" evidence="2">
    <location>
        <begin position="1"/>
        <end position="27"/>
    </location>
</feature>
<accession>A0A5N1JDG4</accession>
<keyword evidence="5" id="KW-1185">Reference proteome</keyword>
<organism evidence="4 5">
    <name type="scientific">Larkinella humicola</name>
    <dbReference type="NCBI Taxonomy" id="2607654"/>
    <lineage>
        <taxon>Bacteria</taxon>
        <taxon>Pseudomonadati</taxon>
        <taxon>Bacteroidota</taxon>
        <taxon>Cytophagia</taxon>
        <taxon>Cytophagales</taxon>
        <taxon>Spirosomataceae</taxon>
        <taxon>Larkinella</taxon>
    </lineage>
</organism>
<dbReference type="InterPro" id="IPR026444">
    <property type="entry name" value="Secre_tail"/>
</dbReference>
<feature type="chain" id="PRO_5024807688" evidence="2">
    <location>
        <begin position="28"/>
        <end position="290"/>
    </location>
</feature>
<evidence type="ECO:0000256" key="2">
    <source>
        <dbReference type="SAM" id="SignalP"/>
    </source>
</evidence>
<dbReference type="EMBL" id="VTWS01000004">
    <property type="protein sequence ID" value="KAA9353153.1"/>
    <property type="molecule type" value="Genomic_DNA"/>
</dbReference>
<evidence type="ECO:0000256" key="1">
    <source>
        <dbReference type="SAM" id="MobiDB-lite"/>
    </source>
</evidence>
<dbReference type="AlphaFoldDB" id="A0A5N1JDG4"/>
<name>A0A5N1JDG4_9BACT</name>
<evidence type="ECO:0000313" key="4">
    <source>
        <dbReference type="EMBL" id="KAA9353153.1"/>
    </source>
</evidence>